<protein>
    <submittedName>
        <fullName evidence="2">Uncharacterized protein</fullName>
    </submittedName>
</protein>
<feature type="transmembrane region" description="Helical" evidence="1">
    <location>
        <begin position="76"/>
        <end position="94"/>
    </location>
</feature>
<dbReference type="Proteomes" id="UP000807353">
    <property type="component" value="Unassembled WGS sequence"/>
</dbReference>
<dbReference type="InterPro" id="IPR038213">
    <property type="entry name" value="IFI6/IFI27-like_sf"/>
</dbReference>
<sequence>MLKRCAAGMGVNMGPVTAPPPTPTVLGAVNFSSAGPVAGRAGSLAATVQSSVGYTNNGGSFAMAQSVAMGGACARLVGYTMMALAVSGGACLFARGMDPRDA</sequence>
<dbReference type="Gene3D" id="6.10.110.10">
    <property type="match status" value="1"/>
</dbReference>
<evidence type="ECO:0000313" key="2">
    <source>
        <dbReference type="EMBL" id="KAF9459707.1"/>
    </source>
</evidence>
<organism evidence="2 3">
    <name type="scientific">Collybia nuda</name>
    <dbReference type="NCBI Taxonomy" id="64659"/>
    <lineage>
        <taxon>Eukaryota</taxon>
        <taxon>Fungi</taxon>
        <taxon>Dikarya</taxon>
        <taxon>Basidiomycota</taxon>
        <taxon>Agaricomycotina</taxon>
        <taxon>Agaricomycetes</taxon>
        <taxon>Agaricomycetidae</taxon>
        <taxon>Agaricales</taxon>
        <taxon>Tricholomatineae</taxon>
        <taxon>Clitocybaceae</taxon>
        <taxon>Collybia</taxon>
    </lineage>
</organism>
<gene>
    <name evidence="2" type="ORF">BDZ94DRAFT_1267481</name>
</gene>
<keyword evidence="1" id="KW-1133">Transmembrane helix</keyword>
<reference evidence="2" key="1">
    <citation type="submission" date="2020-11" db="EMBL/GenBank/DDBJ databases">
        <authorList>
            <consortium name="DOE Joint Genome Institute"/>
            <person name="Ahrendt S."/>
            <person name="Riley R."/>
            <person name="Andreopoulos W."/>
            <person name="Labutti K."/>
            <person name="Pangilinan J."/>
            <person name="Ruiz-Duenas F.J."/>
            <person name="Barrasa J.M."/>
            <person name="Sanchez-Garcia M."/>
            <person name="Camarero S."/>
            <person name="Miyauchi S."/>
            <person name="Serrano A."/>
            <person name="Linde D."/>
            <person name="Babiker R."/>
            <person name="Drula E."/>
            <person name="Ayuso-Fernandez I."/>
            <person name="Pacheco R."/>
            <person name="Padilla G."/>
            <person name="Ferreira P."/>
            <person name="Barriuso J."/>
            <person name="Kellner H."/>
            <person name="Castanera R."/>
            <person name="Alfaro M."/>
            <person name="Ramirez L."/>
            <person name="Pisabarro A.G."/>
            <person name="Kuo A."/>
            <person name="Tritt A."/>
            <person name="Lipzen A."/>
            <person name="He G."/>
            <person name="Yan M."/>
            <person name="Ng V."/>
            <person name="Cullen D."/>
            <person name="Martin F."/>
            <person name="Rosso M.-N."/>
            <person name="Henrissat B."/>
            <person name="Hibbett D."/>
            <person name="Martinez A.T."/>
            <person name="Grigoriev I.V."/>
        </authorList>
    </citation>
    <scope>NUCLEOTIDE SEQUENCE</scope>
    <source>
        <strain evidence="2">CBS 247.69</strain>
    </source>
</reference>
<dbReference type="OrthoDB" id="440424at2759"/>
<comment type="caution">
    <text evidence="2">The sequence shown here is derived from an EMBL/GenBank/DDBJ whole genome shotgun (WGS) entry which is preliminary data.</text>
</comment>
<accession>A0A9P5XXS2</accession>
<keyword evidence="1" id="KW-0472">Membrane</keyword>
<proteinExistence type="predicted"/>
<name>A0A9P5XXS2_9AGAR</name>
<keyword evidence="1" id="KW-0812">Transmembrane</keyword>
<keyword evidence="3" id="KW-1185">Reference proteome</keyword>
<dbReference type="AlphaFoldDB" id="A0A9P5XXS2"/>
<dbReference type="EMBL" id="MU150311">
    <property type="protein sequence ID" value="KAF9459707.1"/>
    <property type="molecule type" value="Genomic_DNA"/>
</dbReference>
<evidence type="ECO:0000313" key="3">
    <source>
        <dbReference type="Proteomes" id="UP000807353"/>
    </source>
</evidence>
<evidence type="ECO:0000256" key="1">
    <source>
        <dbReference type="SAM" id="Phobius"/>
    </source>
</evidence>